<accession>A0A917HKS0</accession>
<feature type="chain" id="PRO_5037711847" description="DUF4251 domain-containing protein" evidence="1">
    <location>
        <begin position="30"/>
        <end position="174"/>
    </location>
</feature>
<name>A0A917HKS0_9SPHI</name>
<keyword evidence="1" id="KW-0732">Signal</keyword>
<dbReference type="PROSITE" id="PS51257">
    <property type="entry name" value="PROKAR_LIPOPROTEIN"/>
    <property type="match status" value="1"/>
</dbReference>
<protein>
    <recommendedName>
        <fullName evidence="4">DUF4251 domain-containing protein</fullName>
    </recommendedName>
</protein>
<dbReference type="EMBL" id="BMER01000001">
    <property type="protein sequence ID" value="GGG81835.1"/>
    <property type="molecule type" value="Genomic_DNA"/>
</dbReference>
<reference evidence="2" key="1">
    <citation type="journal article" date="2014" name="Int. J. Syst. Evol. Microbiol.">
        <title>Complete genome sequence of Corynebacterium casei LMG S-19264T (=DSM 44701T), isolated from a smear-ripened cheese.</title>
        <authorList>
            <consortium name="US DOE Joint Genome Institute (JGI-PGF)"/>
            <person name="Walter F."/>
            <person name="Albersmeier A."/>
            <person name="Kalinowski J."/>
            <person name="Ruckert C."/>
        </authorList>
    </citation>
    <scope>NUCLEOTIDE SEQUENCE</scope>
    <source>
        <strain evidence="2">CGMCC 1.12195</strain>
    </source>
</reference>
<evidence type="ECO:0000256" key="1">
    <source>
        <dbReference type="SAM" id="SignalP"/>
    </source>
</evidence>
<evidence type="ECO:0000313" key="2">
    <source>
        <dbReference type="EMBL" id="GGG81835.1"/>
    </source>
</evidence>
<comment type="caution">
    <text evidence="2">The sequence shown here is derived from an EMBL/GenBank/DDBJ whole genome shotgun (WGS) entry which is preliminary data.</text>
</comment>
<evidence type="ECO:0008006" key="4">
    <source>
        <dbReference type="Google" id="ProtNLM"/>
    </source>
</evidence>
<sequence length="174" mass="18345">MTKTMNTMKNLFGLLLLAGGLSCSSNSNRPDDDLPSEAFLLVRGDVSLTATHINAFGASLPGGAGFVASIVGKGESTFPSLNIDIHPFNNETGSHTFTKGSNGHIAINVAANTDGYYTTDEIGAGGTVTITKVYKRGVYSLLAGTFEATLVNPNNDEDIIRISGEFQDTAYPDY</sequence>
<evidence type="ECO:0000313" key="3">
    <source>
        <dbReference type="Proteomes" id="UP000660862"/>
    </source>
</evidence>
<reference evidence="2" key="2">
    <citation type="submission" date="2020-09" db="EMBL/GenBank/DDBJ databases">
        <authorList>
            <person name="Sun Q."/>
            <person name="Zhou Y."/>
        </authorList>
    </citation>
    <scope>NUCLEOTIDE SEQUENCE</scope>
    <source>
        <strain evidence="2">CGMCC 1.12195</strain>
    </source>
</reference>
<keyword evidence="3" id="KW-1185">Reference proteome</keyword>
<dbReference type="AlphaFoldDB" id="A0A917HKS0"/>
<feature type="signal peptide" evidence="1">
    <location>
        <begin position="1"/>
        <end position="29"/>
    </location>
</feature>
<proteinExistence type="predicted"/>
<gene>
    <name evidence="2" type="ORF">GCM10007415_13220</name>
</gene>
<organism evidence="2 3">
    <name type="scientific">Parapedobacter pyrenivorans</name>
    <dbReference type="NCBI Taxonomy" id="1305674"/>
    <lineage>
        <taxon>Bacteria</taxon>
        <taxon>Pseudomonadati</taxon>
        <taxon>Bacteroidota</taxon>
        <taxon>Sphingobacteriia</taxon>
        <taxon>Sphingobacteriales</taxon>
        <taxon>Sphingobacteriaceae</taxon>
        <taxon>Parapedobacter</taxon>
    </lineage>
</organism>
<dbReference type="Proteomes" id="UP000660862">
    <property type="component" value="Unassembled WGS sequence"/>
</dbReference>